<sequence>MERFHRNGEAEADGEEQIGTAVMDDLETLDFRELERELANALAADQKYSRENDAKFRAIHQKVASYEEFRDIVLASNLKPLERKDKVGGESKQPWNPSFNTTNCTQKSEDVMLKKSLSDPTNAFEFARDWRRLGNVEKYDFLLQLGAEKLSQLFHAEVCSGLLGEFLLVLSESFQAIHVEKVLKILQTLAETKRFDLNLIFISRSEVESSQKLFGKLQTCVGAMKDEKRGLGDENLRKLMACYKISC</sequence>
<gene>
    <name evidence="16" type="primary">dnaaf19</name>
    <name evidence="13 15" type="synonym">ccdc103</name>
</gene>
<comment type="subcellular location">
    <subcellularLocation>
        <location evidence="2">Cell projection</location>
        <location evidence="2">Cilium</location>
        <location evidence="2">Flagellum</location>
    </subcellularLocation>
    <subcellularLocation>
        <location evidence="3">Cytoplasm</location>
    </subcellularLocation>
</comment>
<feature type="domain" description="Dynein attachment factor N-terminal" evidence="12">
    <location>
        <begin position="29"/>
        <end position="96"/>
    </location>
</feature>
<dbReference type="Ensembl" id="ENSXETT00000007378">
    <property type="protein sequence ID" value="ENSXETP00000007378"/>
    <property type="gene ID" value="ENSXETG00000003402"/>
</dbReference>
<dbReference type="GeneID" id="496703"/>
<accession>A0A4X2PUB3</accession>
<evidence type="ECO:0000256" key="9">
    <source>
        <dbReference type="ARBA" id="ARBA00023273"/>
    </source>
</evidence>
<proteinExistence type="inferred from homology"/>
<comment type="similarity">
    <text evidence="10">Belongs to the DNAAF19/PR46b family.</text>
</comment>
<dbReference type="STRING" id="8364.ENSXETP00000007378"/>
<dbReference type="AlphaFoldDB" id="A0A4X2PUB3"/>
<dbReference type="GO" id="GO:0070286">
    <property type="term" value="P:axonemal dynein complex assembly"/>
    <property type="evidence" value="ECO:0007669"/>
    <property type="project" value="InterPro"/>
</dbReference>
<dbReference type="OMA" id="YRNWRRH"/>
<reference evidence="13" key="1">
    <citation type="journal article" date="2010" name="Science">
        <title>The genome of the Western clawed frog Xenopus tropicalis.</title>
        <authorList>
            <person name="Hellsten U."/>
            <person name="Harland R.M."/>
            <person name="Gilchrist M.J."/>
            <person name="Hendrix D."/>
            <person name="Jurka J."/>
            <person name="Kapitonov V."/>
            <person name="Ovcharenko I."/>
            <person name="Putnam N.H."/>
            <person name="Shu S."/>
            <person name="Taher L."/>
            <person name="Blitz I.L."/>
            <person name="Blumberg B."/>
            <person name="Dichmann D.S."/>
            <person name="Dubchak I."/>
            <person name="Amaya E."/>
            <person name="Detter J.C."/>
            <person name="Fletcher R."/>
            <person name="Gerhard D.S."/>
            <person name="Goodstein D."/>
            <person name="Graves T."/>
            <person name="Grigoriev I.V."/>
            <person name="Grimwood J."/>
            <person name="Kawashima T."/>
            <person name="Lindquist E."/>
            <person name="Lucas S.M."/>
            <person name="Mead P.E."/>
            <person name="Mitros T."/>
            <person name="Ogino H."/>
            <person name="Ohta Y."/>
            <person name="Poliakov A.V."/>
            <person name="Pollet N."/>
            <person name="Robert J."/>
            <person name="Salamov A."/>
            <person name="Sater A.K."/>
            <person name="Schmutz J."/>
            <person name="Terry A."/>
            <person name="Vize P.D."/>
            <person name="Warren W.C."/>
            <person name="Wells D."/>
            <person name="Wills A."/>
            <person name="Wilson R.K."/>
            <person name="Zimmerman L.B."/>
            <person name="Zorn A.M."/>
            <person name="Grainger R."/>
            <person name="Grammer T."/>
            <person name="Khokha M.K."/>
            <person name="Richardson P.M."/>
            <person name="Rokhsar D.S."/>
        </authorList>
    </citation>
    <scope>NUCLEOTIDE SEQUENCE [LARGE SCALE GENOMIC DNA]</scope>
    <source>
        <strain evidence="13">Nigerian</strain>
    </source>
</reference>
<dbReference type="OrthoDB" id="447931at2759"/>
<dbReference type="Pfam" id="PF13877">
    <property type="entry name" value="RPAP3_C"/>
    <property type="match status" value="1"/>
</dbReference>
<evidence type="ECO:0000313" key="14">
    <source>
        <dbReference type="Proteomes" id="UP000008143"/>
    </source>
</evidence>
<evidence type="ECO:0000259" key="11">
    <source>
        <dbReference type="Pfam" id="PF13877"/>
    </source>
</evidence>
<evidence type="ECO:0000256" key="7">
    <source>
        <dbReference type="ARBA" id="ARBA00022846"/>
    </source>
</evidence>
<evidence type="ECO:0000313" key="15">
    <source>
        <dbReference type="RefSeq" id="XP_012827164.1"/>
    </source>
</evidence>
<organism evidence="13">
    <name type="scientific">Xenopus tropicalis</name>
    <name type="common">Western clawed frog</name>
    <name type="synonym">Silurana tropicalis</name>
    <dbReference type="NCBI Taxonomy" id="8364"/>
    <lineage>
        <taxon>Eukaryota</taxon>
        <taxon>Metazoa</taxon>
        <taxon>Chordata</taxon>
        <taxon>Craniata</taxon>
        <taxon>Vertebrata</taxon>
        <taxon>Euteleostomi</taxon>
        <taxon>Amphibia</taxon>
        <taxon>Batrachia</taxon>
        <taxon>Anura</taxon>
        <taxon>Pipoidea</taxon>
        <taxon>Pipidae</taxon>
        <taxon>Xenopodinae</taxon>
        <taxon>Xenopus</taxon>
        <taxon>Silurana</taxon>
    </lineage>
</organism>
<keyword evidence="6" id="KW-0970">Cilium biogenesis/degradation</keyword>
<feature type="domain" description="RNA-polymerase II-associated protein 3-like C-terminal" evidence="11">
    <location>
        <begin position="120"/>
        <end position="206"/>
    </location>
</feature>
<evidence type="ECO:0000256" key="10">
    <source>
        <dbReference type="ARBA" id="ARBA00049986"/>
    </source>
</evidence>
<dbReference type="GO" id="GO:0031514">
    <property type="term" value="C:motile cilium"/>
    <property type="evidence" value="ECO:0007669"/>
    <property type="project" value="UniProtKB-SubCell"/>
</dbReference>
<keyword evidence="5" id="KW-0963">Cytoplasm</keyword>
<evidence type="ECO:0000256" key="6">
    <source>
        <dbReference type="ARBA" id="ARBA00022794"/>
    </source>
</evidence>
<evidence type="ECO:0000259" key="12">
    <source>
        <dbReference type="Pfam" id="PF15867"/>
    </source>
</evidence>
<dbReference type="ExpressionAtlas" id="A0A4X2PUB3">
    <property type="expression patterns" value="baseline and differential"/>
</dbReference>
<dbReference type="Proteomes" id="UP000008143">
    <property type="component" value="Chromosome 10"/>
</dbReference>
<dbReference type="RefSeq" id="XP_012827164.1">
    <property type="nucleotide sequence ID" value="XM_012971710.3"/>
</dbReference>
<keyword evidence="14" id="KW-1185">Reference proteome</keyword>
<evidence type="ECO:0000313" key="16">
    <source>
        <dbReference type="Xenbase" id="XB-GENE-922050"/>
    </source>
</evidence>
<evidence type="ECO:0000256" key="2">
    <source>
        <dbReference type="ARBA" id="ARBA00004230"/>
    </source>
</evidence>
<dbReference type="Xenbase" id="XB-GENE-922050">
    <property type="gene designation" value="dnaaf19"/>
</dbReference>
<dbReference type="InterPro" id="IPR025986">
    <property type="entry name" value="RPAP3-like_C"/>
</dbReference>
<dbReference type="InterPro" id="IPR031733">
    <property type="entry name" value="Dynein_attach_N"/>
</dbReference>
<evidence type="ECO:0000313" key="13">
    <source>
        <dbReference type="Ensembl" id="ENSXETP00000007378"/>
    </source>
</evidence>
<reference evidence="13" key="2">
    <citation type="submission" date="2019-07" db="UniProtKB">
        <authorList>
            <consortium name="Ensembl"/>
        </authorList>
    </citation>
    <scope>IDENTIFICATION</scope>
</reference>
<keyword evidence="8" id="KW-0969">Cilium</keyword>
<dbReference type="CTD" id="388389"/>
<dbReference type="Bgee" id="ENSXETG00000003402">
    <property type="expression patterns" value="Expressed in testis and 13 other cell types or tissues"/>
</dbReference>
<reference evidence="15" key="3">
    <citation type="submission" date="2025-04" db="UniProtKB">
        <authorList>
            <consortium name="RefSeq"/>
        </authorList>
    </citation>
    <scope>IDENTIFICATION</scope>
    <source>
        <strain evidence="15">Nigerian</strain>
        <tissue evidence="15">Liver and blood</tissue>
    </source>
</reference>
<keyword evidence="7" id="KW-0282">Flagellum</keyword>
<comment type="function">
    <text evidence="1">Dynein-attachment factor required for cilia motility.</text>
</comment>
<evidence type="ECO:0000256" key="1">
    <source>
        <dbReference type="ARBA" id="ARBA00004048"/>
    </source>
</evidence>
<evidence type="ECO:0000256" key="3">
    <source>
        <dbReference type="ARBA" id="ARBA00004496"/>
    </source>
</evidence>
<dbReference type="PANTHER" id="PTHR28572">
    <property type="entry name" value="COILED-COIL DOMAIN-CONTAINING PROTEIN 103"/>
    <property type="match status" value="1"/>
</dbReference>
<evidence type="ECO:0000256" key="8">
    <source>
        <dbReference type="ARBA" id="ARBA00023069"/>
    </source>
</evidence>
<dbReference type="AGR" id="Xenbase:XB-GENE-922050"/>
<name>A0A4X2PUB3_XENTR</name>
<comment type="subunit">
    <text evidence="4">Homodimer.</text>
</comment>
<dbReference type="Pfam" id="PF15867">
    <property type="entry name" value="Dynein_attach_N"/>
    <property type="match status" value="1"/>
</dbReference>
<dbReference type="PANTHER" id="PTHR28572:SF1">
    <property type="entry name" value="COILED-COIL DOMAIN-CONTAINING PROTEIN 103"/>
    <property type="match status" value="1"/>
</dbReference>
<dbReference type="GO" id="GO:0036157">
    <property type="term" value="C:outer dynein arm"/>
    <property type="evidence" value="ECO:0007669"/>
    <property type="project" value="InterPro"/>
</dbReference>
<evidence type="ECO:0000256" key="4">
    <source>
        <dbReference type="ARBA" id="ARBA00011738"/>
    </source>
</evidence>
<keyword evidence="9" id="KW-0966">Cell projection</keyword>
<dbReference type="InterPro" id="IPR042422">
    <property type="entry name" value="CC103"/>
</dbReference>
<protein>
    <submittedName>
        <fullName evidence="13 15">Coiled-coil domain-containing protein 103</fullName>
    </submittedName>
</protein>
<evidence type="ECO:0000256" key="5">
    <source>
        <dbReference type="ARBA" id="ARBA00022490"/>
    </source>
</evidence>
<dbReference type="GeneTree" id="ENSGT00390000004038"/>